<feature type="domain" description="Beta-ketoacyl-[acyl-carrier-protein] synthase III N-terminal" evidence="1">
    <location>
        <begin position="7"/>
        <end position="91"/>
    </location>
</feature>
<evidence type="ECO:0000313" key="2">
    <source>
        <dbReference type="EMBL" id="AAM72109.1"/>
    </source>
</evidence>
<dbReference type="Gene3D" id="3.40.47.10">
    <property type="match status" value="1"/>
</dbReference>
<dbReference type="EnsemblBacteria" id="AAM72109">
    <property type="protein sequence ID" value="AAM72109"/>
    <property type="gene ID" value="CT0874"/>
</dbReference>
<dbReference type="SUPFAM" id="SSF53901">
    <property type="entry name" value="Thiolase-like"/>
    <property type="match status" value="1"/>
</dbReference>
<dbReference type="GO" id="GO:0004315">
    <property type="term" value="F:3-oxoacyl-[acyl-carrier-protein] synthase activity"/>
    <property type="evidence" value="ECO:0007669"/>
    <property type="project" value="InterPro"/>
</dbReference>
<dbReference type="HOGENOM" id="CLU_1657710_0_0_10"/>
<organism evidence="2 3">
    <name type="scientific">Chlorobaculum tepidum (strain ATCC 49652 / DSM 12025 / NBRC 103806 / TLS)</name>
    <name type="common">Chlorobium tepidum</name>
    <dbReference type="NCBI Taxonomy" id="194439"/>
    <lineage>
        <taxon>Bacteria</taxon>
        <taxon>Pseudomonadati</taxon>
        <taxon>Chlorobiota</taxon>
        <taxon>Chlorobiia</taxon>
        <taxon>Chlorobiales</taxon>
        <taxon>Chlorobiaceae</taxon>
        <taxon>Chlorobaculum</taxon>
    </lineage>
</organism>
<gene>
    <name evidence="2" type="ordered locus">CT0874</name>
</gene>
<proteinExistence type="predicted"/>
<sequence>MDMLNSFDVTNACNSFLQAMNVANSIIITGAVKNVLSCSGEIGSYVANRQINSLDELDVKMGGLTLGDAGPAMILSASDGNIGILEINLMNLGEHWEQCHAPEKTAWGPSGGEDLGFLLERTISLKEAPSVMATVLAGTGFRQVSEFSNTLSLFILQDV</sequence>
<reference evidence="2 3" key="1">
    <citation type="journal article" date="2002" name="Proc. Natl. Acad. Sci. U.S.A.">
        <title>The complete genome sequence of Chlorobium tepidum TLS, a photosynthetic, anaerobic, green-sulfur bacterium.</title>
        <authorList>
            <person name="Eisen J.A."/>
            <person name="Nelson K.E."/>
            <person name="Paulsen I.T."/>
            <person name="Heidelberg J.F."/>
            <person name="Wu M."/>
            <person name="Dodson R.J."/>
            <person name="Deboy R."/>
            <person name="Gwinn M.L."/>
            <person name="Nelson W.C."/>
            <person name="Haft D.H."/>
            <person name="Hickey E.K."/>
            <person name="Peterson J.D."/>
            <person name="Durkin A.S."/>
            <person name="Kolonay J.L."/>
            <person name="Yang F."/>
            <person name="Holt I."/>
            <person name="Umayam L.A."/>
            <person name="Mason T."/>
            <person name="Brenner M."/>
            <person name="Shea T.P."/>
            <person name="Parksey D."/>
            <person name="Nierman W.C."/>
            <person name="Feldblyum T.V."/>
            <person name="Hansen C.L."/>
            <person name="Craven M.B."/>
            <person name="Radune D."/>
            <person name="Vamathevan J."/>
            <person name="Khouri H."/>
            <person name="White O."/>
            <person name="Gruber T.M."/>
            <person name="Ketchum K.A."/>
            <person name="Venter J.C."/>
            <person name="Tettelin H."/>
            <person name="Bryant D.A."/>
            <person name="Fraser C.M."/>
        </authorList>
    </citation>
    <scope>NUCLEOTIDE SEQUENCE [LARGE SCALE GENOMIC DNA]</scope>
    <source>
        <strain evidence="3">ATCC 49652 / DSM 12025 / NBRC 103806 / TLS</strain>
    </source>
</reference>
<dbReference type="Pfam" id="PF08545">
    <property type="entry name" value="ACP_syn_III"/>
    <property type="match status" value="1"/>
</dbReference>
<dbReference type="PANTHER" id="PTHR34069:SF2">
    <property type="entry name" value="BETA-KETOACYL-[ACYL-CARRIER-PROTEIN] SYNTHASE III"/>
    <property type="match status" value="1"/>
</dbReference>
<dbReference type="eggNOG" id="COG0332">
    <property type="taxonomic scope" value="Bacteria"/>
</dbReference>
<name>Q8KE19_CHLTE</name>
<keyword evidence="3" id="KW-1185">Reference proteome</keyword>
<dbReference type="InterPro" id="IPR013751">
    <property type="entry name" value="ACP_syn_III_N"/>
</dbReference>
<dbReference type="EMBL" id="AE006470">
    <property type="protein sequence ID" value="AAM72109.1"/>
    <property type="molecule type" value="Genomic_DNA"/>
</dbReference>
<dbReference type="InterPro" id="IPR016039">
    <property type="entry name" value="Thiolase-like"/>
</dbReference>
<dbReference type="AlphaFoldDB" id="Q8KE19"/>
<evidence type="ECO:0000259" key="1">
    <source>
        <dbReference type="Pfam" id="PF08545"/>
    </source>
</evidence>
<evidence type="ECO:0000313" key="3">
    <source>
        <dbReference type="Proteomes" id="UP000001007"/>
    </source>
</evidence>
<dbReference type="GO" id="GO:0044550">
    <property type="term" value="P:secondary metabolite biosynthetic process"/>
    <property type="evidence" value="ECO:0007669"/>
    <property type="project" value="TreeGrafter"/>
</dbReference>
<dbReference type="STRING" id="194439.CT0874"/>
<dbReference type="GO" id="GO:0006633">
    <property type="term" value="P:fatty acid biosynthetic process"/>
    <property type="evidence" value="ECO:0007669"/>
    <property type="project" value="InterPro"/>
</dbReference>
<accession>Q8KE19</accession>
<dbReference type="Proteomes" id="UP000001007">
    <property type="component" value="Chromosome"/>
</dbReference>
<dbReference type="OrthoDB" id="9806940at2"/>
<dbReference type="KEGG" id="cte:CT0874"/>
<protein>
    <recommendedName>
        <fullName evidence="1">Beta-ketoacyl-[acyl-carrier-protein] synthase III N-terminal domain-containing protein</fullName>
    </recommendedName>
</protein>
<dbReference type="PANTHER" id="PTHR34069">
    <property type="entry name" value="3-OXOACYL-[ACYL-CARRIER-PROTEIN] SYNTHASE 3"/>
    <property type="match status" value="1"/>
</dbReference>